<evidence type="ECO:0000313" key="4">
    <source>
        <dbReference type="Proteomes" id="UP001165289"/>
    </source>
</evidence>
<dbReference type="PANTHER" id="PTHR34649">
    <property type="entry name" value="CILIA- AND FLAGELLA-ASSOCIATED PROTEIN 99"/>
    <property type="match status" value="1"/>
</dbReference>
<dbReference type="InterPro" id="IPR039341">
    <property type="entry name" value="CFAP99"/>
</dbReference>
<evidence type="ECO:0000313" key="3">
    <source>
        <dbReference type="EMBL" id="KAI6652049.1"/>
    </source>
</evidence>
<dbReference type="AlphaFoldDB" id="A0AAV7JT46"/>
<accession>A0AAV7JT46</accession>
<gene>
    <name evidence="3" type="ORF">LOD99_4594</name>
</gene>
<sequence>MANQSQQPTLLDVLLRLNKYVKENPSNLESLKECIYSHPVIYCDNVPLAIECARGCFRFSKLIDTTVTHFFKHPFGETASKMDSPLYRAITYLVIFQFSKLGLEQFTQIIRTQAPRNIYFYLSYLLDQENIQTWFYQEWCKSYDTEFIDNNIRKPLLNISEELCDYLQILNNKIDSKQIPKLPSIPKIPNTQTLLFNLTQSKPKPKPEPEEVSIKLHYKPVDPKIYQEPNEITQIERARENNRKNAGKKLLEAQKNRPRCSNWEKSDKTKAKIQEIMDERDSAFTESHTRKAKPYIPPKQDDNLVKKNAASILREGIIFQKEEQKKIQEILHLEAGGKDAGEYYRWQGTVLEEQLEKEQFEIEKKHLLGRITYEEAIIAKQQLSEDNKVLVEQLKEERQALLEEYFKQREEEKKKMQRLVEEIAAGKENAKLAQENLKEMKRKIVEQVSRENKAMMQAAIEMAQAEMEKKMEMIQQIRAMEKVPIIRVQFFDTTETGGHGLLSEMSVAELNERINLMKIAMQEDEEKKRNEINLGKKERNEMLESTIEYIKEARYNQQLESAKNKNVLSTKQASKKAQTNPEVLALKERLLSSQNVRREKKELLSSPKHSSKKEEVFRSANIPNKSVLAGIL</sequence>
<comment type="caution">
    <text evidence="3">The sequence shown here is derived from an EMBL/GenBank/DDBJ whole genome shotgun (WGS) entry which is preliminary data.</text>
</comment>
<organism evidence="3 4">
    <name type="scientific">Oopsacas minuta</name>
    <dbReference type="NCBI Taxonomy" id="111878"/>
    <lineage>
        <taxon>Eukaryota</taxon>
        <taxon>Metazoa</taxon>
        <taxon>Porifera</taxon>
        <taxon>Hexactinellida</taxon>
        <taxon>Hexasterophora</taxon>
        <taxon>Lyssacinosida</taxon>
        <taxon>Leucopsacidae</taxon>
        <taxon>Oopsacas</taxon>
    </lineage>
</organism>
<feature type="region of interest" description="Disordered" evidence="2">
    <location>
        <begin position="281"/>
        <end position="301"/>
    </location>
</feature>
<keyword evidence="1" id="KW-0175">Coiled coil</keyword>
<proteinExistence type="predicted"/>
<feature type="region of interest" description="Disordered" evidence="2">
    <location>
        <begin position="596"/>
        <end position="617"/>
    </location>
</feature>
<dbReference type="Proteomes" id="UP001165289">
    <property type="component" value="Unassembled WGS sequence"/>
</dbReference>
<reference evidence="3 4" key="1">
    <citation type="journal article" date="2023" name="BMC Biol.">
        <title>The compact genome of the sponge Oopsacas minuta (Hexactinellida) is lacking key metazoan core genes.</title>
        <authorList>
            <person name="Santini S."/>
            <person name="Schenkelaars Q."/>
            <person name="Jourda C."/>
            <person name="Duchesne M."/>
            <person name="Belahbib H."/>
            <person name="Rocher C."/>
            <person name="Selva M."/>
            <person name="Riesgo A."/>
            <person name="Vervoort M."/>
            <person name="Leys S.P."/>
            <person name="Kodjabachian L."/>
            <person name="Le Bivic A."/>
            <person name="Borchiellini C."/>
            <person name="Claverie J.M."/>
            <person name="Renard E."/>
        </authorList>
    </citation>
    <scope>NUCLEOTIDE SEQUENCE [LARGE SCALE GENOMIC DNA]</scope>
    <source>
        <strain evidence="3">SPO-2</strain>
    </source>
</reference>
<name>A0AAV7JT46_9METZ</name>
<dbReference type="EMBL" id="JAKMXF010000300">
    <property type="protein sequence ID" value="KAI6652049.1"/>
    <property type="molecule type" value="Genomic_DNA"/>
</dbReference>
<evidence type="ECO:0000256" key="2">
    <source>
        <dbReference type="SAM" id="MobiDB-lite"/>
    </source>
</evidence>
<keyword evidence="4" id="KW-1185">Reference proteome</keyword>
<feature type="coiled-coil region" evidence="1">
    <location>
        <begin position="380"/>
        <end position="480"/>
    </location>
</feature>
<protein>
    <submittedName>
        <fullName evidence="3">Uncharacterized protein</fullName>
    </submittedName>
</protein>
<dbReference type="PANTHER" id="PTHR34649:SF1">
    <property type="entry name" value="CILIA- AND FLAGELLA-ASSOCIATED PROTEIN 99"/>
    <property type="match status" value="1"/>
</dbReference>
<evidence type="ECO:0000256" key="1">
    <source>
        <dbReference type="SAM" id="Coils"/>
    </source>
</evidence>